<reference evidence="2" key="1">
    <citation type="journal article" date="2020" name="G3 (Bethesda)">
        <title>High-Quality Assemblies for Three Invasive Social Wasps from the &lt;i&gt;Vespula&lt;/i&gt; Genus.</title>
        <authorList>
            <person name="Harrop T.W.R."/>
            <person name="Guhlin J."/>
            <person name="McLaughlin G.M."/>
            <person name="Permina E."/>
            <person name="Stockwell P."/>
            <person name="Gilligan J."/>
            <person name="Le Lec M.F."/>
            <person name="Gruber M.A.M."/>
            <person name="Quinn O."/>
            <person name="Lovegrove M."/>
            <person name="Duncan E.J."/>
            <person name="Remnant E.J."/>
            <person name="Van Eeckhoven J."/>
            <person name="Graham B."/>
            <person name="Knapp R.A."/>
            <person name="Langford K.W."/>
            <person name="Kronenberg Z."/>
            <person name="Press M.O."/>
            <person name="Eacker S.M."/>
            <person name="Wilson-Rankin E.E."/>
            <person name="Purcell J."/>
            <person name="Lester P.J."/>
            <person name="Dearden P.K."/>
        </authorList>
    </citation>
    <scope>NUCLEOTIDE SEQUENCE</scope>
    <source>
        <strain evidence="2">Volc-1</strain>
    </source>
</reference>
<name>A0A834PGB5_VESPE</name>
<feature type="region of interest" description="Disordered" evidence="1">
    <location>
        <begin position="1"/>
        <end position="38"/>
    </location>
</feature>
<keyword evidence="3" id="KW-1185">Reference proteome</keyword>
<gene>
    <name evidence="2" type="ORF">H0235_001643</name>
</gene>
<evidence type="ECO:0000256" key="1">
    <source>
        <dbReference type="SAM" id="MobiDB-lite"/>
    </source>
</evidence>
<comment type="caution">
    <text evidence="2">The sequence shown here is derived from an EMBL/GenBank/DDBJ whole genome shotgun (WGS) entry which is preliminary data.</text>
</comment>
<dbReference type="EMBL" id="JACSDY010000001">
    <property type="protein sequence ID" value="KAF7439252.1"/>
    <property type="molecule type" value="Genomic_DNA"/>
</dbReference>
<proteinExistence type="predicted"/>
<dbReference type="AlphaFoldDB" id="A0A834PGB5"/>
<accession>A0A834PGB5</accession>
<evidence type="ECO:0000313" key="3">
    <source>
        <dbReference type="Proteomes" id="UP000600918"/>
    </source>
</evidence>
<dbReference type="Proteomes" id="UP000600918">
    <property type="component" value="Unassembled WGS sequence"/>
</dbReference>
<feature type="compositionally biased region" description="Basic and acidic residues" evidence="1">
    <location>
        <begin position="66"/>
        <end position="80"/>
    </location>
</feature>
<feature type="region of interest" description="Disordered" evidence="1">
    <location>
        <begin position="54"/>
        <end position="80"/>
    </location>
</feature>
<feature type="compositionally biased region" description="Basic and acidic residues" evidence="1">
    <location>
        <begin position="1"/>
        <end position="15"/>
    </location>
</feature>
<sequence length="80" mass="9047">MLEVQRSDSLRKGEAYDPSSTHLLPPVTTGASVSGWKPAERSVSFNRDVHVKRIGEFRQSRHKNKMERPQERASRGVETG</sequence>
<protein>
    <submittedName>
        <fullName evidence="2">Uncharacterized protein</fullName>
    </submittedName>
</protein>
<organism evidence="2 3">
    <name type="scientific">Vespula pensylvanica</name>
    <name type="common">Western yellow jacket</name>
    <name type="synonym">Wasp</name>
    <dbReference type="NCBI Taxonomy" id="30213"/>
    <lineage>
        <taxon>Eukaryota</taxon>
        <taxon>Metazoa</taxon>
        <taxon>Ecdysozoa</taxon>
        <taxon>Arthropoda</taxon>
        <taxon>Hexapoda</taxon>
        <taxon>Insecta</taxon>
        <taxon>Pterygota</taxon>
        <taxon>Neoptera</taxon>
        <taxon>Endopterygota</taxon>
        <taxon>Hymenoptera</taxon>
        <taxon>Apocrita</taxon>
        <taxon>Aculeata</taxon>
        <taxon>Vespoidea</taxon>
        <taxon>Vespidae</taxon>
        <taxon>Vespinae</taxon>
        <taxon>Vespula</taxon>
    </lineage>
</organism>
<evidence type="ECO:0000313" key="2">
    <source>
        <dbReference type="EMBL" id="KAF7439252.1"/>
    </source>
</evidence>